<comment type="caution">
    <text evidence="1">The sequence shown here is derived from an EMBL/GenBank/DDBJ whole genome shotgun (WGS) entry which is preliminary data.</text>
</comment>
<keyword evidence="2" id="KW-1185">Reference proteome</keyword>
<dbReference type="Proteomes" id="UP000823388">
    <property type="component" value="Chromosome 9K"/>
</dbReference>
<reference evidence="1" key="1">
    <citation type="submission" date="2020-05" db="EMBL/GenBank/DDBJ databases">
        <title>WGS assembly of Panicum virgatum.</title>
        <authorList>
            <person name="Lovell J.T."/>
            <person name="Jenkins J."/>
            <person name="Shu S."/>
            <person name="Juenger T.E."/>
            <person name="Schmutz J."/>
        </authorList>
    </citation>
    <scope>NUCLEOTIDE SEQUENCE</scope>
    <source>
        <strain evidence="1">AP13</strain>
    </source>
</reference>
<accession>A0A8T0NZM3</accession>
<dbReference type="EMBL" id="CM029053">
    <property type="protein sequence ID" value="KAG2555391.1"/>
    <property type="molecule type" value="Genomic_DNA"/>
</dbReference>
<protein>
    <submittedName>
        <fullName evidence="1">Uncharacterized protein</fullName>
    </submittedName>
</protein>
<proteinExistence type="predicted"/>
<sequence length="105" mass="11548">MFDSRSHHLIVDCNAGDGEVLRRLHGTGLPPGPRPQRPLSPRTLGAREACFKNSKGVPPFSLAIMMGGWIMSSPKWQGANDLALGHCKSKDKSLMKKSKLLHSFR</sequence>
<dbReference type="AlphaFoldDB" id="A0A8T0NZM3"/>
<dbReference type="EMBL" id="CM029053">
    <property type="protein sequence ID" value="KAG2555390.1"/>
    <property type="molecule type" value="Genomic_DNA"/>
</dbReference>
<evidence type="ECO:0000313" key="1">
    <source>
        <dbReference type="EMBL" id="KAG2555391.1"/>
    </source>
</evidence>
<evidence type="ECO:0000313" key="2">
    <source>
        <dbReference type="Proteomes" id="UP000823388"/>
    </source>
</evidence>
<gene>
    <name evidence="1" type="ORF">PVAP13_9KG556901</name>
</gene>
<name>A0A8T0NZM3_PANVG</name>
<organism evidence="1 2">
    <name type="scientific">Panicum virgatum</name>
    <name type="common">Blackwell switchgrass</name>
    <dbReference type="NCBI Taxonomy" id="38727"/>
    <lineage>
        <taxon>Eukaryota</taxon>
        <taxon>Viridiplantae</taxon>
        <taxon>Streptophyta</taxon>
        <taxon>Embryophyta</taxon>
        <taxon>Tracheophyta</taxon>
        <taxon>Spermatophyta</taxon>
        <taxon>Magnoliopsida</taxon>
        <taxon>Liliopsida</taxon>
        <taxon>Poales</taxon>
        <taxon>Poaceae</taxon>
        <taxon>PACMAD clade</taxon>
        <taxon>Panicoideae</taxon>
        <taxon>Panicodae</taxon>
        <taxon>Paniceae</taxon>
        <taxon>Panicinae</taxon>
        <taxon>Panicum</taxon>
        <taxon>Panicum sect. Hiantes</taxon>
    </lineage>
</organism>